<dbReference type="FunFam" id="3.30.40.10:FF:000437">
    <property type="entry name" value="RING-type E3 ubiquitin transferase"/>
    <property type="match status" value="2"/>
</dbReference>
<dbReference type="PANTHER" id="PTHR22849">
    <property type="entry name" value="WDSAM1 PROTEIN"/>
    <property type="match status" value="1"/>
</dbReference>
<feature type="domain" description="U-box" evidence="6">
    <location>
        <begin position="5"/>
        <end position="81"/>
    </location>
</feature>
<evidence type="ECO:0000256" key="2">
    <source>
        <dbReference type="ARBA" id="ARBA00004906"/>
    </source>
</evidence>
<dbReference type="SUPFAM" id="SSF48371">
    <property type="entry name" value="ARM repeat"/>
    <property type="match status" value="1"/>
</dbReference>
<dbReference type="OMA" id="RKSTCER"/>
<dbReference type="FunCoup" id="A0A3Q7E8I9">
    <property type="interactions" value="85"/>
</dbReference>
<evidence type="ECO:0000256" key="4">
    <source>
        <dbReference type="ARBA" id="ARBA00022786"/>
    </source>
</evidence>
<dbReference type="GO" id="GO:0006952">
    <property type="term" value="P:defense response"/>
    <property type="evidence" value="ECO:0007669"/>
    <property type="project" value="UniProtKB-ARBA"/>
</dbReference>
<evidence type="ECO:0000256" key="1">
    <source>
        <dbReference type="ARBA" id="ARBA00000900"/>
    </source>
</evidence>
<dbReference type="PaxDb" id="4081-Solyc01g007010.2.1"/>
<dbReference type="Proteomes" id="UP000004994">
    <property type="component" value="Chromosome 1"/>
</dbReference>
<dbReference type="InterPro" id="IPR045210">
    <property type="entry name" value="RING-Ubox_PUB"/>
</dbReference>
<dbReference type="GO" id="GO:0016567">
    <property type="term" value="P:protein ubiquitination"/>
    <property type="evidence" value="ECO:0007669"/>
    <property type="project" value="UniProtKB-UniRule"/>
</dbReference>
<dbReference type="CDD" id="cd16664">
    <property type="entry name" value="RING-Ubox_PUB"/>
    <property type="match status" value="2"/>
</dbReference>
<dbReference type="PANTHER" id="PTHR22849:SF132">
    <property type="entry name" value="E3 UBIQUITIN-PROTEIN LIGASE PUB23"/>
    <property type="match status" value="1"/>
</dbReference>
<dbReference type="EC" id="2.3.2.27" evidence="5"/>
<keyword evidence="4 5" id="KW-0833">Ubl conjugation pathway</keyword>
<proteinExistence type="predicted"/>
<dbReference type="InterPro" id="IPR013083">
    <property type="entry name" value="Znf_RING/FYVE/PHD"/>
</dbReference>
<dbReference type="SUPFAM" id="SSF57850">
    <property type="entry name" value="RING/U-box"/>
    <property type="match status" value="2"/>
</dbReference>
<dbReference type="PROSITE" id="PS51698">
    <property type="entry name" value="U_BOX"/>
    <property type="match status" value="2"/>
</dbReference>
<evidence type="ECO:0000256" key="3">
    <source>
        <dbReference type="ARBA" id="ARBA00022679"/>
    </source>
</evidence>
<organism evidence="7">
    <name type="scientific">Solanum lycopersicum</name>
    <name type="common">Tomato</name>
    <name type="synonym">Lycopersicon esculentum</name>
    <dbReference type="NCBI Taxonomy" id="4081"/>
    <lineage>
        <taxon>Eukaryota</taxon>
        <taxon>Viridiplantae</taxon>
        <taxon>Streptophyta</taxon>
        <taxon>Embryophyta</taxon>
        <taxon>Tracheophyta</taxon>
        <taxon>Spermatophyta</taxon>
        <taxon>Magnoliopsida</taxon>
        <taxon>eudicotyledons</taxon>
        <taxon>Gunneridae</taxon>
        <taxon>Pentapetalae</taxon>
        <taxon>asterids</taxon>
        <taxon>lamiids</taxon>
        <taxon>Solanales</taxon>
        <taxon>Solanaceae</taxon>
        <taxon>Solanoideae</taxon>
        <taxon>Solaneae</taxon>
        <taxon>Solanum</taxon>
        <taxon>Solanum subgen. Lycopersicon</taxon>
    </lineage>
</organism>
<dbReference type="Pfam" id="PF25598">
    <property type="entry name" value="ARM_PUB"/>
    <property type="match status" value="2"/>
</dbReference>
<dbReference type="Gene3D" id="1.25.10.10">
    <property type="entry name" value="Leucine-rich Repeat Variant"/>
    <property type="match status" value="2"/>
</dbReference>
<dbReference type="InterPro" id="IPR011989">
    <property type="entry name" value="ARM-like"/>
</dbReference>
<keyword evidence="3 5" id="KW-0808">Transferase</keyword>
<comment type="function">
    <text evidence="5">Functions as an E3 ubiquitin ligase.</text>
</comment>
<dbReference type="InterPro" id="IPR016024">
    <property type="entry name" value="ARM-type_fold"/>
</dbReference>
<dbReference type="Gramene" id="Solyc01g007010.3.1">
    <property type="protein sequence ID" value="Solyc01g007010.3.1"/>
    <property type="gene ID" value="Solyc01g007010.3"/>
</dbReference>
<evidence type="ECO:0000256" key="5">
    <source>
        <dbReference type="RuleBase" id="RU369093"/>
    </source>
</evidence>
<reference evidence="7" key="1">
    <citation type="journal article" date="2012" name="Nature">
        <title>The tomato genome sequence provides insights into fleshy fruit evolution.</title>
        <authorList>
            <consortium name="Tomato Genome Consortium"/>
        </authorList>
    </citation>
    <scope>NUCLEOTIDE SEQUENCE [LARGE SCALE GENOMIC DNA]</scope>
    <source>
        <strain evidence="7">cv. Heinz 1706</strain>
    </source>
</reference>
<protein>
    <recommendedName>
        <fullName evidence="5 6">U-box domain-containing protein</fullName>
        <ecNumber evidence="5">2.3.2.27</ecNumber>
    </recommendedName>
    <alternativeName>
        <fullName evidence="5">RING-type E3 ubiquitin transferase PUB</fullName>
    </alternativeName>
</protein>
<name>A0A3Q7E8I9_SOLLC</name>
<accession>A0A3Q7E8I9</accession>
<dbReference type="EnsemblPlants" id="Solyc01g007010.3.1">
    <property type="protein sequence ID" value="Solyc01g007010.3.1"/>
    <property type="gene ID" value="Solyc01g007010.3"/>
</dbReference>
<evidence type="ECO:0000259" key="6">
    <source>
        <dbReference type="PROSITE" id="PS51698"/>
    </source>
</evidence>
<dbReference type="InParanoid" id="A0A3Q7E8I9"/>
<reference evidence="7" key="2">
    <citation type="submission" date="2019-01" db="UniProtKB">
        <authorList>
            <consortium name="EnsemblPlants"/>
        </authorList>
    </citation>
    <scope>IDENTIFICATION</scope>
    <source>
        <strain evidence="7">cv. Heinz 1706</strain>
    </source>
</reference>
<keyword evidence="8" id="KW-1185">Reference proteome</keyword>
<comment type="catalytic activity">
    <reaction evidence="1 5">
        <text>S-ubiquitinyl-[E2 ubiquitin-conjugating enzyme]-L-cysteine + [acceptor protein]-L-lysine = [E2 ubiquitin-conjugating enzyme]-L-cysteine + N(6)-ubiquitinyl-[acceptor protein]-L-lysine.</text>
        <dbReference type="EC" id="2.3.2.27"/>
    </reaction>
</comment>
<dbReference type="InterPro" id="IPR045185">
    <property type="entry name" value="PUB22/23/24-like"/>
</dbReference>
<dbReference type="GO" id="GO:0061630">
    <property type="term" value="F:ubiquitin protein ligase activity"/>
    <property type="evidence" value="ECO:0007669"/>
    <property type="project" value="UniProtKB-UniRule"/>
</dbReference>
<evidence type="ECO:0000313" key="7">
    <source>
        <dbReference type="EnsemblPlants" id="Solyc01g007010.3.1"/>
    </source>
</evidence>
<dbReference type="UniPathway" id="UPA00143"/>
<dbReference type="InterPro" id="IPR058678">
    <property type="entry name" value="ARM_PUB"/>
</dbReference>
<dbReference type="SMART" id="SM00504">
    <property type="entry name" value="Ubox"/>
    <property type="match status" value="2"/>
</dbReference>
<dbReference type="Pfam" id="PF04564">
    <property type="entry name" value="U-box"/>
    <property type="match status" value="2"/>
</dbReference>
<feature type="domain" description="U-box" evidence="6">
    <location>
        <begin position="393"/>
        <end position="468"/>
    </location>
</feature>
<dbReference type="AlphaFoldDB" id="A0A3Q7E8I9"/>
<dbReference type="Gene3D" id="3.30.40.10">
    <property type="entry name" value="Zinc/RING finger domain, C3HC4 (zinc finger)"/>
    <property type="match status" value="2"/>
</dbReference>
<dbReference type="InterPro" id="IPR003613">
    <property type="entry name" value="Ubox_domain"/>
</dbReference>
<comment type="pathway">
    <text evidence="2 5">Protein modification; protein ubiquitination.</text>
</comment>
<evidence type="ECO:0000313" key="8">
    <source>
        <dbReference type="Proteomes" id="UP000004994"/>
    </source>
</evidence>
<sequence length="796" mass="89326">MEEIQIPPYFICPISLEIMKDPVTISTGITYDRENIEKWIFSAKNNTCPVTKQSLITGIELTPNVTLRRLIQSWCTINASHGIERFPTPKPPISKPQIIKLLKEAKSPKMQMKSLKTLRSIAFENDANKRCMESAGAMEFLASIINNNSNEVFEEEEGFMSIKDEALSILYQLKLSENGLRSLIMSGNGGFIESLTRVMQHGSYESRAYAIMLMKDMFEVSTPTPLLSLKKEFFIQVVQVLRDEISQKAMKASLQVLVNACPFGRNRVKAAEAGAVRVLVDLLLDSSEKRVCELMLILLDQLCQSAEGRAELLNHPGGLAIVSKKILRVSKVGSERAIKILHSISKFSSTPSVVQEMLSLVKLRKELEKFSNFMQRHGGILLFSKNIQMEEIQIPPYFICPISLEMMKDPVTISTGITYDRENIEKWIFSAKNNTCPATKQALTCIELTPNVTLRRFIQSWCTLNESHGIERFPTPKPPVSKPQIIKLLKEAKSPKLQMKSLKRLRSIASKNDANKRCMESAGAMEFLASIINKNSSEVFEEEEGIMSIKDEALSILYQLKLSENGLRSLILSGNGEFIESLTRVMQHGSYEFRAYTVMLMKDMFEVSTPTLLLSLKKEFFTQVVQVLRDEISQKAMKASLQVLVHACPFGRNRVKVAEAGAIRVLIDLLLDSSEKRVCELMLILLDQICQSAEGRAELLNHPGGLAIVSKKILRVSKVGSERAIKILHSISKFSSTPSVVQEMLSLGVVAKLCLVLQVDCGSKAKERAREILKIHAKTWRNSPCIPNNLLSSYPF</sequence>